<evidence type="ECO:0000313" key="5">
    <source>
        <dbReference type="Proteomes" id="UP000309389"/>
    </source>
</evidence>
<dbReference type="InterPro" id="IPR009057">
    <property type="entry name" value="Homeodomain-like_sf"/>
</dbReference>
<dbReference type="EMBL" id="SSHH01000001">
    <property type="protein sequence ID" value="TIX50930.1"/>
    <property type="molecule type" value="Genomic_DNA"/>
</dbReference>
<sequence length="188" mass="20612">MARPRSDEKRSAILSAATCVIAAQGLGAATAAIAKEAGVSNGSLFTYFETKADLLNQLYVELKSEMSSAALDQLPAEGDVRAQAFKVWQQWIRWGATFPQKRRALAHLNVSGEITEESRQVGHQVMLGFAEILERSRKTGPLSEAPLEFVMLLVNALADTTMDFMTSHPTQADEHSKTAFEGVWRMLA</sequence>
<feature type="domain" description="HTH tetR-type" evidence="3">
    <location>
        <begin position="7"/>
        <end position="66"/>
    </location>
</feature>
<dbReference type="InterPro" id="IPR001647">
    <property type="entry name" value="HTH_TetR"/>
</dbReference>
<name>A0A4T3F7I2_9SPHN</name>
<evidence type="ECO:0000256" key="2">
    <source>
        <dbReference type="PROSITE-ProRule" id="PRU00335"/>
    </source>
</evidence>
<organism evidence="4 5">
    <name type="scientific">Alteraurantiacibacter aquimixticola</name>
    <dbReference type="NCBI Taxonomy" id="2489173"/>
    <lineage>
        <taxon>Bacteria</taxon>
        <taxon>Pseudomonadati</taxon>
        <taxon>Pseudomonadota</taxon>
        <taxon>Alphaproteobacteria</taxon>
        <taxon>Sphingomonadales</taxon>
        <taxon>Erythrobacteraceae</taxon>
        <taxon>Alteraurantiacibacter</taxon>
    </lineage>
</organism>
<comment type="caution">
    <text evidence="4">The sequence shown here is derived from an EMBL/GenBank/DDBJ whole genome shotgun (WGS) entry which is preliminary data.</text>
</comment>
<keyword evidence="1 2" id="KW-0238">DNA-binding</keyword>
<dbReference type="PRINTS" id="PR00455">
    <property type="entry name" value="HTHTETR"/>
</dbReference>
<dbReference type="PROSITE" id="PS50977">
    <property type="entry name" value="HTH_TETR_2"/>
    <property type="match status" value="1"/>
</dbReference>
<dbReference type="PANTHER" id="PTHR30055">
    <property type="entry name" value="HTH-TYPE TRANSCRIPTIONAL REGULATOR RUTR"/>
    <property type="match status" value="1"/>
</dbReference>
<dbReference type="OrthoDB" id="63332at2"/>
<dbReference type="AlphaFoldDB" id="A0A4T3F7I2"/>
<dbReference type="GO" id="GO:0003677">
    <property type="term" value="F:DNA binding"/>
    <property type="evidence" value="ECO:0007669"/>
    <property type="project" value="UniProtKB-UniRule"/>
</dbReference>
<dbReference type="InterPro" id="IPR050109">
    <property type="entry name" value="HTH-type_TetR-like_transc_reg"/>
</dbReference>
<dbReference type="Gene3D" id="1.10.357.10">
    <property type="entry name" value="Tetracycline Repressor, domain 2"/>
    <property type="match status" value="1"/>
</dbReference>
<dbReference type="SUPFAM" id="SSF46689">
    <property type="entry name" value="Homeodomain-like"/>
    <property type="match status" value="1"/>
</dbReference>
<protein>
    <submittedName>
        <fullName evidence="4">TetR/AcrR family transcriptional regulator</fullName>
    </submittedName>
</protein>
<dbReference type="RefSeq" id="WP_136691449.1">
    <property type="nucleotide sequence ID" value="NZ_SSHH01000001.1"/>
</dbReference>
<feature type="DNA-binding region" description="H-T-H motif" evidence="2">
    <location>
        <begin position="29"/>
        <end position="48"/>
    </location>
</feature>
<evidence type="ECO:0000313" key="4">
    <source>
        <dbReference type="EMBL" id="TIX50930.1"/>
    </source>
</evidence>
<dbReference type="PANTHER" id="PTHR30055:SF222">
    <property type="entry name" value="REGULATORY PROTEIN"/>
    <property type="match status" value="1"/>
</dbReference>
<dbReference type="Proteomes" id="UP000309389">
    <property type="component" value="Unassembled WGS sequence"/>
</dbReference>
<dbReference type="Pfam" id="PF00440">
    <property type="entry name" value="TetR_N"/>
    <property type="match status" value="1"/>
</dbReference>
<accession>A0A4T3F7I2</accession>
<gene>
    <name evidence="4" type="ORF">E5222_00085</name>
</gene>
<reference evidence="4 5" key="1">
    <citation type="submission" date="2019-04" db="EMBL/GenBank/DDBJ databases">
        <title>Altererythrobacter aquimixticola sp. nov., isolated from sediment of junction between the ocean and a freshwater spring.</title>
        <authorList>
            <person name="Yoon J.-H."/>
        </authorList>
    </citation>
    <scope>NUCLEOTIDE SEQUENCE [LARGE SCALE GENOMIC DNA]</scope>
    <source>
        <strain evidence="4 5">SSKS-13</strain>
    </source>
</reference>
<proteinExistence type="predicted"/>
<evidence type="ECO:0000259" key="3">
    <source>
        <dbReference type="PROSITE" id="PS50977"/>
    </source>
</evidence>
<evidence type="ECO:0000256" key="1">
    <source>
        <dbReference type="ARBA" id="ARBA00023125"/>
    </source>
</evidence>
<keyword evidence="5" id="KW-1185">Reference proteome</keyword>